<accession>A0ACC9CY88</accession>
<name>A0ACC9CY88_9FIRM</name>
<evidence type="ECO:0000313" key="1">
    <source>
        <dbReference type="EMBL" id="PDX60735.1"/>
    </source>
</evidence>
<protein>
    <submittedName>
        <fullName evidence="1">Uncharacterized protein</fullName>
    </submittedName>
</protein>
<dbReference type="Proteomes" id="UP000220959">
    <property type="component" value="Unassembled WGS sequence"/>
</dbReference>
<sequence length="164" mass="18664">MNEGAMQERIVLCRTPDEIQALLERFHMVLPSLKRGKAFRAAMAEKFFQHGKVVFIPEDGRAVGFAAFYCNDHVERKGYLSMIAVYPDMQGKGCGKELLTYVEHTAKDCGMRTVWLEVSKANGSARSFYRKNGYVPVEMRPESMICAKMLENASDEWTEDTHDV</sequence>
<organism evidence="1 2">
    <name type="scientific">Faecalibacterium langellae</name>
    <dbReference type="NCBI Taxonomy" id="3435293"/>
    <lineage>
        <taxon>Bacteria</taxon>
        <taxon>Bacillati</taxon>
        <taxon>Bacillota</taxon>
        <taxon>Clostridia</taxon>
        <taxon>Eubacteriales</taxon>
        <taxon>Oscillospiraceae</taxon>
        <taxon>Faecalibacterium</taxon>
    </lineage>
</organism>
<dbReference type="EMBL" id="NMTR01000021">
    <property type="protein sequence ID" value="PDX60735.1"/>
    <property type="molecule type" value="Genomic_DNA"/>
</dbReference>
<gene>
    <name evidence="1" type="ORF">CGS49_12235</name>
</gene>
<proteinExistence type="predicted"/>
<comment type="caution">
    <text evidence="1">The sequence shown here is derived from an EMBL/GenBank/DDBJ whole genome shotgun (WGS) entry which is preliminary data.</text>
</comment>
<keyword evidence="2" id="KW-1185">Reference proteome</keyword>
<reference evidence="1 2" key="1">
    <citation type="journal article" date="2017" name="Front. Microbiol.">
        <title>New Insights into the Diversity of the Genus Faecalibacterium.</title>
        <authorList>
            <person name="Benevides L."/>
            <person name="Burman S."/>
            <person name="Martin R."/>
            <person name="Robert V."/>
            <person name="Thomas M."/>
            <person name="Miquel S."/>
            <person name="Chain F."/>
            <person name="Sokol H."/>
            <person name="Bermudez-Humaran L.G."/>
            <person name="Morrison M."/>
            <person name="Langella P."/>
            <person name="Azevedo V.A."/>
            <person name="Chatel J.M."/>
            <person name="Soares S."/>
        </authorList>
    </citation>
    <scope>NUCLEOTIDE SEQUENCE [LARGE SCALE GENOMIC DNA]</scope>
    <source>
        <strain evidence="2">CNCM I-4541</strain>
    </source>
</reference>
<evidence type="ECO:0000313" key="2">
    <source>
        <dbReference type="Proteomes" id="UP000220959"/>
    </source>
</evidence>